<protein>
    <submittedName>
        <fullName evidence="2">DUF1684 domain-containing protein</fullName>
    </submittedName>
</protein>
<dbReference type="AlphaFoldDB" id="A0A418PRW9"/>
<sequence length="292" mass="33357">MKLIKNTFILLFCLLHAVLALGQNLDHEQWKVDRRKEIVGENGWLNLAGLLWMDQEQVHLNEFSKDSLIISSEAGKKTIGTFRIQADSVWFSFNPKVIKKSESQSSGTTLQFPVESYNQGGVYFGRWKWSVIKRGDRFAVRLRDLEHPALTKFEPIPAYNYDPAWRLDAFFEPRFNQFISITNVLGQVIEWRVMGIIKLQVGGSPIELIALEDQGKLFVIFSDETNGAGSYPSGRYLYVSYPDKTGKTVIDFNYSYNPPCAFTAFATCPIPPKENRLDMAIRAGEKYPLTEH</sequence>
<dbReference type="OrthoDB" id="5493262at2"/>
<keyword evidence="1" id="KW-0732">Signal</keyword>
<dbReference type="PANTHER" id="PTHR41913:SF1">
    <property type="entry name" value="DUF1684 DOMAIN-CONTAINING PROTEIN"/>
    <property type="match status" value="1"/>
</dbReference>
<dbReference type="Pfam" id="PF07920">
    <property type="entry name" value="DUF1684"/>
    <property type="match status" value="1"/>
</dbReference>
<comment type="caution">
    <text evidence="2">The sequence shown here is derived from an EMBL/GenBank/DDBJ whole genome shotgun (WGS) entry which is preliminary data.</text>
</comment>
<reference evidence="2 3" key="1">
    <citation type="submission" date="2018-09" db="EMBL/GenBank/DDBJ databases">
        <authorList>
            <person name="Wang X."/>
            <person name="Du Z."/>
        </authorList>
    </citation>
    <scope>NUCLEOTIDE SEQUENCE [LARGE SCALE GENOMIC DNA]</scope>
    <source>
        <strain evidence="2 3">N3</strain>
    </source>
</reference>
<evidence type="ECO:0000313" key="2">
    <source>
        <dbReference type="EMBL" id="RIW15575.1"/>
    </source>
</evidence>
<proteinExistence type="predicted"/>
<organism evidence="2 3">
    <name type="scientific">Algoriphagus lacus</name>
    <dbReference type="NCBI Taxonomy" id="2056311"/>
    <lineage>
        <taxon>Bacteria</taxon>
        <taxon>Pseudomonadati</taxon>
        <taxon>Bacteroidota</taxon>
        <taxon>Cytophagia</taxon>
        <taxon>Cytophagales</taxon>
        <taxon>Cyclobacteriaceae</taxon>
        <taxon>Algoriphagus</taxon>
    </lineage>
</organism>
<feature type="chain" id="PRO_5019376684" evidence="1">
    <location>
        <begin position="23"/>
        <end position="292"/>
    </location>
</feature>
<dbReference type="InterPro" id="IPR012467">
    <property type="entry name" value="DUF1684"/>
</dbReference>
<keyword evidence="3" id="KW-1185">Reference proteome</keyword>
<evidence type="ECO:0000313" key="3">
    <source>
        <dbReference type="Proteomes" id="UP000283522"/>
    </source>
</evidence>
<dbReference type="EMBL" id="QXML01000004">
    <property type="protein sequence ID" value="RIW15575.1"/>
    <property type="molecule type" value="Genomic_DNA"/>
</dbReference>
<dbReference type="Proteomes" id="UP000283522">
    <property type="component" value="Unassembled WGS sequence"/>
</dbReference>
<gene>
    <name evidence="2" type="ORF">D0X99_09085</name>
</gene>
<accession>A0A418PRW9</accession>
<dbReference type="RefSeq" id="WP_119477380.1">
    <property type="nucleotide sequence ID" value="NZ_QXML01000004.1"/>
</dbReference>
<feature type="signal peptide" evidence="1">
    <location>
        <begin position="1"/>
        <end position="22"/>
    </location>
</feature>
<evidence type="ECO:0000256" key="1">
    <source>
        <dbReference type="SAM" id="SignalP"/>
    </source>
</evidence>
<dbReference type="PANTHER" id="PTHR41913">
    <property type="entry name" value="DUF1684 DOMAIN-CONTAINING PROTEIN"/>
    <property type="match status" value="1"/>
</dbReference>
<name>A0A418PRW9_9BACT</name>